<evidence type="ECO:0000256" key="1">
    <source>
        <dbReference type="ARBA" id="ARBA00004453"/>
    </source>
</evidence>
<name>A0A2X1RL38_HAEIF</name>
<dbReference type="GO" id="GO:0006310">
    <property type="term" value="P:DNA recombination"/>
    <property type="evidence" value="ECO:0007669"/>
    <property type="project" value="UniProtKB-KW"/>
</dbReference>
<evidence type="ECO:0000256" key="4">
    <source>
        <dbReference type="ARBA" id="ARBA00022490"/>
    </source>
</evidence>
<dbReference type="GO" id="GO:0000018">
    <property type="term" value="P:regulation of DNA recombination"/>
    <property type="evidence" value="ECO:0007669"/>
    <property type="project" value="TreeGrafter"/>
</dbReference>
<gene>
    <name evidence="6" type="primary">rdgC_1</name>
    <name evidence="6" type="ORF">NCTC11872_02306</name>
</gene>
<protein>
    <recommendedName>
        <fullName evidence="3">Recombination-associated protein RdgC</fullName>
    </recommendedName>
</protein>
<evidence type="ECO:0000256" key="5">
    <source>
        <dbReference type="ARBA" id="ARBA00023172"/>
    </source>
</evidence>
<sequence>MSYKVNFWFKNLMTYRLTKPLDWDLTQLQTQLEDCQFHPCGVQDQSKFGWSAPLRGADLLYFSVGKQILLIAKKEEKILPANVVKRELDDRIESLEQKEVEKQTLKDDVVMNLLPRAFSKKSAYGTVD</sequence>
<dbReference type="AlphaFoldDB" id="A0A2X1RL38"/>
<dbReference type="EMBL" id="UASK01000009">
    <property type="protein sequence ID" value="SPX42666.1"/>
    <property type="molecule type" value="Genomic_DNA"/>
</dbReference>
<evidence type="ECO:0000313" key="6">
    <source>
        <dbReference type="EMBL" id="SPX42666.1"/>
    </source>
</evidence>
<reference evidence="6 7" key="1">
    <citation type="submission" date="2018-06" db="EMBL/GenBank/DDBJ databases">
        <authorList>
            <consortium name="Pathogen Informatics"/>
            <person name="Doyle S."/>
        </authorList>
    </citation>
    <scope>NUCLEOTIDE SEQUENCE [LARGE SCALE GENOMIC DNA]</scope>
    <source>
        <strain evidence="6 7">NCTC11872</strain>
    </source>
</reference>
<dbReference type="Pfam" id="PF04381">
    <property type="entry name" value="RdgC"/>
    <property type="match status" value="1"/>
</dbReference>
<evidence type="ECO:0000313" key="7">
    <source>
        <dbReference type="Proteomes" id="UP000249936"/>
    </source>
</evidence>
<dbReference type="PANTHER" id="PTHR38103:SF1">
    <property type="entry name" value="RECOMBINATION-ASSOCIATED PROTEIN RDGC"/>
    <property type="match status" value="1"/>
</dbReference>
<dbReference type="InterPro" id="IPR007476">
    <property type="entry name" value="RdgC"/>
</dbReference>
<dbReference type="PANTHER" id="PTHR38103">
    <property type="entry name" value="RECOMBINATION-ASSOCIATED PROTEIN RDGC"/>
    <property type="match status" value="1"/>
</dbReference>
<dbReference type="GO" id="GO:0003690">
    <property type="term" value="F:double-stranded DNA binding"/>
    <property type="evidence" value="ECO:0007669"/>
    <property type="project" value="TreeGrafter"/>
</dbReference>
<accession>A0A2X1RL38</accession>
<keyword evidence="4" id="KW-0963">Cytoplasm</keyword>
<proteinExistence type="inferred from homology"/>
<keyword evidence="5" id="KW-0233">DNA recombination</keyword>
<evidence type="ECO:0000256" key="2">
    <source>
        <dbReference type="ARBA" id="ARBA00008657"/>
    </source>
</evidence>
<evidence type="ECO:0000256" key="3">
    <source>
        <dbReference type="ARBA" id="ARBA00022296"/>
    </source>
</evidence>
<organism evidence="6 7">
    <name type="scientific">Haemophilus influenzae</name>
    <dbReference type="NCBI Taxonomy" id="727"/>
    <lineage>
        <taxon>Bacteria</taxon>
        <taxon>Pseudomonadati</taxon>
        <taxon>Pseudomonadota</taxon>
        <taxon>Gammaproteobacteria</taxon>
        <taxon>Pasteurellales</taxon>
        <taxon>Pasteurellaceae</taxon>
        <taxon>Haemophilus</taxon>
    </lineage>
</organism>
<comment type="similarity">
    <text evidence="2">Belongs to the RdgC family.</text>
</comment>
<comment type="subcellular location">
    <subcellularLocation>
        <location evidence="1">Cytoplasm</location>
        <location evidence="1">Nucleoid</location>
    </subcellularLocation>
</comment>
<dbReference type="GO" id="GO:0043590">
    <property type="term" value="C:bacterial nucleoid"/>
    <property type="evidence" value="ECO:0007669"/>
    <property type="project" value="TreeGrafter"/>
</dbReference>
<dbReference type="Proteomes" id="UP000249936">
    <property type="component" value="Unassembled WGS sequence"/>
</dbReference>